<evidence type="ECO:0000259" key="1">
    <source>
        <dbReference type="Pfam" id="PF00535"/>
    </source>
</evidence>
<evidence type="ECO:0000313" key="2">
    <source>
        <dbReference type="EMBL" id="HJE38560.1"/>
    </source>
</evidence>
<dbReference type="Gene3D" id="3.90.550.10">
    <property type="entry name" value="Spore Coat Polysaccharide Biosynthesis Protein SpsA, Chain A"/>
    <property type="match status" value="1"/>
</dbReference>
<comment type="caution">
    <text evidence="2">The sequence shown here is derived from an EMBL/GenBank/DDBJ whole genome shotgun (WGS) entry which is preliminary data.</text>
</comment>
<dbReference type="AlphaFoldDB" id="A0A921JHC1"/>
<dbReference type="InterPro" id="IPR029044">
    <property type="entry name" value="Nucleotide-diphossugar_trans"/>
</dbReference>
<dbReference type="Pfam" id="PF00535">
    <property type="entry name" value="Glycos_transf_2"/>
    <property type="match status" value="1"/>
</dbReference>
<reference evidence="2" key="2">
    <citation type="submission" date="2021-09" db="EMBL/GenBank/DDBJ databases">
        <authorList>
            <person name="Gilroy R."/>
        </authorList>
    </citation>
    <scope>NUCLEOTIDE SEQUENCE</scope>
    <source>
        <strain evidence="2">4100</strain>
    </source>
</reference>
<evidence type="ECO:0000313" key="3">
    <source>
        <dbReference type="Proteomes" id="UP000711407"/>
    </source>
</evidence>
<feature type="domain" description="Glycosyltransferase 2-like" evidence="1">
    <location>
        <begin position="61"/>
        <end position="148"/>
    </location>
</feature>
<sequence length="284" mass="31481">MCETEALTVPLPTLEVAVCTVGAEGIARVSQMLPERQEGVSYLVSWQRGEGCDVPQRLASRRDVRIVMCGRKGLSANRNNALDNACGDIVLIADDDLVYKPGAFDAVRRTFAEHPEVGYATFMHDGPGERFYPAEETRLGLPLPRKFFQTSFEVALRRNSRAGRLRYCERFGLGSGRYICGEEELLLRKAIRSGIDCRFFPVVIVAHPGVSTGFNPSMRDGVNRVRGVLTVIDHPLTWPARTLARCWRADGLRGAVCGLRGAVCGLRGAVEACFSPWLRRYMES</sequence>
<dbReference type="Proteomes" id="UP000711407">
    <property type="component" value="Unassembled WGS sequence"/>
</dbReference>
<dbReference type="CDD" id="cd00761">
    <property type="entry name" value="Glyco_tranf_GTA_type"/>
    <property type="match status" value="1"/>
</dbReference>
<dbReference type="InterPro" id="IPR001173">
    <property type="entry name" value="Glyco_trans_2-like"/>
</dbReference>
<accession>A0A921JHC1</accession>
<gene>
    <name evidence="2" type="ORF">K8V47_02185</name>
</gene>
<dbReference type="SUPFAM" id="SSF53448">
    <property type="entry name" value="Nucleotide-diphospho-sugar transferases"/>
    <property type="match status" value="1"/>
</dbReference>
<reference evidence="2" key="1">
    <citation type="journal article" date="2021" name="PeerJ">
        <title>Extensive microbial diversity within the chicken gut microbiome revealed by metagenomics and culture.</title>
        <authorList>
            <person name="Gilroy R."/>
            <person name="Ravi A."/>
            <person name="Getino M."/>
            <person name="Pursley I."/>
            <person name="Horton D.L."/>
            <person name="Alikhan N.F."/>
            <person name="Baker D."/>
            <person name="Gharbi K."/>
            <person name="Hall N."/>
            <person name="Watson M."/>
            <person name="Adriaenssens E.M."/>
            <person name="Foster-Nyarko E."/>
            <person name="Jarju S."/>
            <person name="Secka A."/>
            <person name="Antonio M."/>
            <person name="Oren A."/>
            <person name="Chaudhuri R.R."/>
            <person name="La Ragione R."/>
            <person name="Hildebrand F."/>
            <person name="Pallen M.J."/>
        </authorList>
    </citation>
    <scope>NUCLEOTIDE SEQUENCE</scope>
    <source>
        <strain evidence="2">4100</strain>
    </source>
</reference>
<protein>
    <submittedName>
        <fullName evidence="2">Glycosyltransferase family 2 protein</fullName>
    </submittedName>
</protein>
<proteinExistence type="predicted"/>
<name>A0A921JHC1_9BACT</name>
<organism evidence="2 3">
    <name type="scientific">Candidatus Amulumruptor caecigallinarius</name>
    <dbReference type="NCBI Taxonomy" id="2109911"/>
    <lineage>
        <taxon>Bacteria</taxon>
        <taxon>Pseudomonadati</taxon>
        <taxon>Bacteroidota</taxon>
        <taxon>Bacteroidia</taxon>
        <taxon>Bacteroidales</taxon>
        <taxon>Muribaculaceae</taxon>
        <taxon>Candidatus Amulumruptor</taxon>
    </lineage>
</organism>
<dbReference type="EMBL" id="DYXT01000016">
    <property type="protein sequence ID" value="HJE38560.1"/>
    <property type="molecule type" value="Genomic_DNA"/>
</dbReference>